<dbReference type="KEGG" id="aant:HUK68_18215"/>
<dbReference type="GO" id="GO:0005507">
    <property type="term" value="F:copper ion binding"/>
    <property type="evidence" value="ECO:0007669"/>
    <property type="project" value="UniProtKB-UniRule"/>
</dbReference>
<dbReference type="GO" id="GO:0042597">
    <property type="term" value="C:periplasmic space"/>
    <property type="evidence" value="ECO:0007669"/>
    <property type="project" value="UniProtKB-SubCell"/>
</dbReference>
<dbReference type="Proteomes" id="UP000509579">
    <property type="component" value="Chromosome"/>
</dbReference>
<comment type="function">
    <text evidence="8">Transfers electrons from cytochrome c551 to cytochrome oxidase.</text>
</comment>
<dbReference type="Pfam" id="PF00127">
    <property type="entry name" value="Copper-bind"/>
    <property type="match status" value="1"/>
</dbReference>
<keyword evidence="7" id="KW-1015">Disulfide bond</keyword>
<feature type="domain" description="Blue (type 1) copper" evidence="9">
    <location>
        <begin position="22"/>
        <end position="147"/>
    </location>
</feature>
<keyword evidence="4 8" id="KW-0574">Periplasm</keyword>
<evidence type="ECO:0000256" key="7">
    <source>
        <dbReference type="ARBA" id="ARBA00023157"/>
    </source>
</evidence>
<evidence type="ECO:0000313" key="11">
    <source>
        <dbReference type="Proteomes" id="UP000509579"/>
    </source>
</evidence>
<evidence type="ECO:0000256" key="2">
    <source>
        <dbReference type="ARBA" id="ARBA00022448"/>
    </source>
</evidence>
<evidence type="ECO:0000313" key="10">
    <source>
        <dbReference type="EMBL" id="QKV54671.1"/>
    </source>
</evidence>
<dbReference type="NCBIfam" id="TIGR02695">
    <property type="entry name" value="azurin"/>
    <property type="match status" value="1"/>
</dbReference>
<evidence type="ECO:0000256" key="8">
    <source>
        <dbReference type="RuleBase" id="RU363017"/>
    </source>
</evidence>
<keyword evidence="11" id="KW-1185">Reference proteome</keyword>
<name>A0A6N1X5L9_9BURK</name>
<gene>
    <name evidence="10" type="primary">azu</name>
    <name evidence="10" type="ORF">HUK68_18215</name>
</gene>
<evidence type="ECO:0000256" key="5">
    <source>
        <dbReference type="ARBA" id="ARBA00022982"/>
    </source>
</evidence>
<reference evidence="10 11" key="1">
    <citation type="submission" date="2020-06" db="EMBL/GenBank/DDBJ databases">
        <title>Acidovorax antarctica sp. nov., isolated from Corinth ice sheet soil, Antarctic Fields Peninsula.</title>
        <authorList>
            <person name="Xu Q."/>
            <person name="Peng F."/>
        </authorList>
    </citation>
    <scope>NUCLEOTIDE SEQUENCE [LARGE SCALE GENOMIC DNA]</scope>
    <source>
        <strain evidence="10 11">16-35-5</strain>
    </source>
</reference>
<keyword evidence="2 8" id="KW-0813">Transport</keyword>
<comment type="subcellular location">
    <subcellularLocation>
        <location evidence="1 8">Periplasm</location>
    </subcellularLocation>
</comment>
<keyword evidence="8" id="KW-0732">Signal</keyword>
<dbReference type="RefSeq" id="WP_175505467.1">
    <property type="nucleotide sequence ID" value="NZ_CAURQT010000006.1"/>
</dbReference>
<dbReference type="InterPro" id="IPR014068">
    <property type="entry name" value="Azurin"/>
</dbReference>
<evidence type="ECO:0000256" key="3">
    <source>
        <dbReference type="ARBA" id="ARBA00022723"/>
    </source>
</evidence>
<dbReference type="InterPro" id="IPR008972">
    <property type="entry name" value="Cupredoxin"/>
</dbReference>
<dbReference type="PROSITE" id="PS00196">
    <property type="entry name" value="COPPER_BLUE"/>
    <property type="match status" value="1"/>
</dbReference>
<sequence length="149" mass="15443">MKKILATLALSACAAAPAFAADCATTVEANDMMQFNTKSITVPKECKNFTVTLKHTGKMPKTAMGHNLVVTTAADMQAVNADGMKAGAAADFVKKDDARVIAHTKVIGGGESTTVEFPVAKIKAGTDYSFFCSFPGHAGIMKGALKLGA</sequence>
<keyword evidence="6 8" id="KW-0186">Copper</keyword>
<keyword evidence="3 8" id="KW-0479">Metal-binding</keyword>
<evidence type="ECO:0000256" key="1">
    <source>
        <dbReference type="ARBA" id="ARBA00004418"/>
    </source>
</evidence>
<protein>
    <recommendedName>
        <fullName evidence="8">Azurin</fullName>
    </recommendedName>
</protein>
<proteinExistence type="predicted"/>
<dbReference type="InterPro" id="IPR000923">
    <property type="entry name" value="BlueCu_1"/>
</dbReference>
<dbReference type="InterPro" id="IPR050845">
    <property type="entry name" value="Cu-binding_ET"/>
</dbReference>
<evidence type="ECO:0000256" key="4">
    <source>
        <dbReference type="ARBA" id="ARBA00022764"/>
    </source>
</evidence>
<dbReference type="Gene3D" id="2.60.40.420">
    <property type="entry name" value="Cupredoxins - blue copper proteins"/>
    <property type="match status" value="1"/>
</dbReference>
<dbReference type="EMBL" id="CP054840">
    <property type="protein sequence ID" value="QKV54671.1"/>
    <property type="molecule type" value="Genomic_DNA"/>
</dbReference>
<dbReference type="PANTHER" id="PTHR38439:SF2">
    <property type="entry name" value="OUTER MEMBRANE PROTEIN H.8"/>
    <property type="match status" value="1"/>
</dbReference>
<feature type="signal peptide" evidence="8">
    <location>
        <begin position="1"/>
        <end position="20"/>
    </location>
</feature>
<accession>A0A6N1X5L9</accession>
<dbReference type="PANTHER" id="PTHR38439">
    <property type="entry name" value="AURACYANIN-B"/>
    <property type="match status" value="1"/>
</dbReference>
<organism evidence="10 11">
    <name type="scientific">Comamonas antarctica</name>
    <dbReference type="NCBI Taxonomy" id="2743470"/>
    <lineage>
        <taxon>Bacteria</taxon>
        <taxon>Pseudomonadati</taxon>
        <taxon>Pseudomonadota</taxon>
        <taxon>Betaproteobacteria</taxon>
        <taxon>Burkholderiales</taxon>
        <taxon>Comamonadaceae</taxon>
        <taxon>Comamonas</taxon>
    </lineage>
</organism>
<evidence type="ECO:0000256" key="6">
    <source>
        <dbReference type="ARBA" id="ARBA00023008"/>
    </source>
</evidence>
<feature type="chain" id="PRO_5027158843" description="Azurin" evidence="8">
    <location>
        <begin position="21"/>
        <end position="149"/>
    </location>
</feature>
<dbReference type="GO" id="GO:0009055">
    <property type="term" value="F:electron transfer activity"/>
    <property type="evidence" value="ECO:0007669"/>
    <property type="project" value="InterPro"/>
</dbReference>
<evidence type="ECO:0000259" key="9">
    <source>
        <dbReference type="Pfam" id="PF00127"/>
    </source>
</evidence>
<dbReference type="InterPro" id="IPR028871">
    <property type="entry name" value="BlueCu_1_BS"/>
</dbReference>
<dbReference type="AlphaFoldDB" id="A0A6N1X5L9"/>
<keyword evidence="5 8" id="KW-0249">Electron transport</keyword>
<dbReference type="CDD" id="cd13922">
    <property type="entry name" value="Azurin"/>
    <property type="match status" value="1"/>
</dbReference>
<dbReference type="SUPFAM" id="SSF49503">
    <property type="entry name" value="Cupredoxins"/>
    <property type="match status" value="1"/>
</dbReference>